<sequence length="75" mass="8541">MFFRITWMLVIFGLVVLAQSGLALRCWDCASNTNTLCGDPLNITDHQTLFHTKICETGPYETPKHICRKTVRKGK</sequence>
<comment type="caution">
    <text evidence="2">The sequence shown here is derived from an EMBL/GenBank/DDBJ whole genome shotgun (WGS) entry which is preliminary data.</text>
</comment>
<evidence type="ECO:0000256" key="1">
    <source>
        <dbReference type="SAM" id="SignalP"/>
    </source>
</evidence>
<evidence type="ECO:0008006" key="4">
    <source>
        <dbReference type="Google" id="ProtNLM"/>
    </source>
</evidence>
<dbReference type="Proteomes" id="UP001177670">
    <property type="component" value="Unassembled WGS sequence"/>
</dbReference>
<keyword evidence="3" id="KW-1185">Reference proteome</keyword>
<feature type="chain" id="PRO_5041212978" description="Protein sleepless" evidence="1">
    <location>
        <begin position="24"/>
        <end position="75"/>
    </location>
</feature>
<evidence type="ECO:0000313" key="2">
    <source>
        <dbReference type="EMBL" id="KAK1132007.1"/>
    </source>
</evidence>
<evidence type="ECO:0000313" key="3">
    <source>
        <dbReference type="Proteomes" id="UP001177670"/>
    </source>
</evidence>
<dbReference type="AlphaFoldDB" id="A0AA40G6H4"/>
<accession>A0AA40G6H4</accession>
<name>A0AA40G6H4_9HYME</name>
<proteinExistence type="predicted"/>
<organism evidence="2 3">
    <name type="scientific">Melipona bicolor</name>
    <dbReference type="NCBI Taxonomy" id="60889"/>
    <lineage>
        <taxon>Eukaryota</taxon>
        <taxon>Metazoa</taxon>
        <taxon>Ecdysozoa</taxon>
        <taxon>Arthropoda</taxon>
        <taxon>Hexapoda</taxon>
        <taxon>Insecta</taxon>
        <taxon>Pterygota</taxon>
        <taxon>Neoptera</taxon>
        <taxon>Endopterygota</taxon>
        <taxon>Hymenoptera</taxon>
        <taxon>Apocrita</taxon>
        <taxon>Aculeata</taxon>
        <taxon>Apoidea</taxon>
        <taxon>Anthophila</taxon>
        <taxon>Apidae</taxon>
        <taxon>Melipona</taxon>
    </lineage>
</organism>
<reference evidence="2" key="1">
    <citation type="submission" date="2021-10" db="EMBL/GenBank/DDBJ databases">
        <title>Melipona bicolor Genome sequencing and assembly.</title>
        <authorList>
            <person name="Araujo N.S."/>
            <person name="Arias M.C."/>
        </authorList>
    </citation>
    <scope>NUCLEOTIDE SEQUENCE</scope>
    <source>
        <strain evidence="2">USP_2M_L1-L4_2017</strain>
        <tissue evidence="2">Whole body</tissue>
    </source>
</reference>
<protein>
    <recommendedName>
        <fullName evidence="4">Protein sleepless</fullName>
    </recommendedName>
</protein>
<gene>
    <name evidence="2" type="ORF">K0M31_016149</name>
</gene>
<feature type="signal peptide" evidence="1">
    <location>
        <begin position="1"/>
        <end position="23"/>
    </location>
</feature>
<keyword evidence="1" id="KW-0732">Signal</keyword>
<dbReference type="EMBL" id="JAHYIQ010000005">
    <property type="protein sequence ID" value="KAK1132007.1"/>
    <property type="molecule type" value="Genomic_DNA"/>
</dbReference>